<dbReference type="SUPFAM" id="SSF49265">
    <property type="entry name" value="Fibronectin type III"/>
    <property type="match status" value="1"/>
</dbReference>
<evidence type="ECO:0000313" key="16">
    <source>
        <dbReference type="EMBL" id="GMR58256.1"/>
    </source>
</evidence>
<evidence type="ECO:0000256" key="1">
    <source>
        <dbReference type="ARBA" id="ARBA00004245"/>
    </source>
</evidence>
<dbReference type="GO" id="GO:0005856">
    <property type="term" value="C:cytoskeleton"/>
    <property type="evidence" value="ECO:0007669"/>
    <property type="project" value="UniProtKB-SubCell"/>
</dbReference>
<comment type="caution">
    <text evidence="16">The sequence shown here is derived from an EMBL/GenBank/DDBJ whole genome shotgun (WGS) entry which is preliminary data.</text>
</comment>
<dbReference type="InterPro" id="IPR001870">
    <property type="entry name" value="B30.2/SPRY"/>
</dbReference>
<dbReference type="InterPro" id="IPR000315">
    <property type="entry name" value="Znf_B-box"/>
</dbReference>
<dbReference type="Pfam" id="PF00622">
    <property type="entry name" value="SPRY"/>
    <property type="match status" value="1"/>
</dbReference>
<dbReference type="Gene3D" id="2.60.120.920">
    <property type="match status" value="1"/>
</dbReference>
<dbReference type="PROSITE" id="PS50089">
    <property type="entry name" value="ZF_RING_2"/>
    <property type="match status" value="1"/>
</dbReference>
<evidence type="ECO:0000259" key="11">
    <source>
        <dbReference type="PROSITE" id="PS50089"/>
    </source>
</evidence>
<evidence type="ECO:0000256" key="6">
    <source>
        <dbReference type="ARBA" id="ARBA00023054"/>
    </source>
</evidence>
<dbReference type="InterPro" id="IPR013083">
    <property type="entry name" value="Znf_RING/FYVE/PHD"/>
</dbReference>
<dbReference type="PROSITE" id="PS50188">
    <property type="entry name" value="B302_SPRY"/>
    <property type="match status" value="1"/>
</dbReference>
<feature type="domain" description="B box-type" evidence="12">
    <location>
        <begin position="262"/>
        <end position="304"/>
    </location>
</feature>
<evidence type="ECO:0000259" key="13">
    <source>
        <dbReference type="PROSITE" id="PS50188"/>
    </source>
</evidence>
<dbReference type="CDD" id="cd12889">
    <property type="entry name" value="SPRY_PRY_TRIM67_9"/>
    <property type="match status" value="1"/>
</dbReference>
<dbReference type="PROSITE" id="PS50853">
    <property type="entry name" value="FN3"/>
    <property type="match status" value="1"/>
</dbReference>
<dbReference type="InterPro" id="IPR003649">
    <property type="entry name" value="Bbox_C"/>
</dbReference>
<dbReference type="InterPro" id="IPR050617">
    <property type="entry name" value="E3_ligase_FN3/SPRY"/>
</dbReference>
<evidence type="ECO:0000259" key="12">
    <source>
        <dbReference type="PROSITE" id="PS50119"/>
    </source>
</evidence>
<dbReference type="PANTHER" id="PTHR24099">
    <property type="entry name" value="E3 UBIQUITIN-PROTEIN LIGASE TRIM36-RELATED"/>
    <property type="match status" value="1"/>
</dbReference>
<dbReference type="InterPro" id="IPR017903">
    <property type="entry name" value="COS_domain"/>
</dbReference>
<dbReference type="PROSITE" id="PS00518">
    <property type="entry name" value="ZF_RING_1"/>
    <property type="match status" value="1"/>
</dbReference>
<dbReference type="InterPro" id="IPR003877">
    <property type="entry name" value="SPRY_dom"/>
</dbReference>
<evidence type="ECO:0000256" key="3">
    <source>
        <dbReference type="ARBA" id="ARBA00022723"/>
    </source>
</evidence>
<organism evidence="16 17">
    <name type="scientific">Pristionchus mayeri</name>
    <dbReference type="NCBI Taxonomy" id="1317129"/>
    <lineage>
        <taxon>Eukaryota</taxon>
        <taxon>Metazoa</taxon>
        <taxon>Ecdysozoa</taxon>
        <taxon>Nematoda</taxon>
        <taxon>Chromadorea</taxon>
        <taxon>Rhabditida</taxon>
        <taxon>Rhabditina</taxon>
        <taxon>Diplogasteromorpha</taxon>
        <taxon>Diplogasteroidea</taxon>
        <taxon>Neodiplogasteridae</taxon>
        <taxon>Pristionchus</taxon>
    </lineage>
</organism>
<dbReference type="SMART" id="SM00336">
    <property type="entry name" value="BBOX"/>
    <property type="match status" value="2"/>
</dbReference>
<dbReference type="Pfam" id="PF00643">
    <property type="entry name" value="zf-B_box"/>
    <property type="match status" value="1"/>
</dbReference>
<dbReference type="Proteomes" id="UP001328107">
    <property type="component" value="Unassembled WGS sequence"/>
</dbReference>
<dbReference type="InterPro" id="IPR018957">
    <property type="entry name" value="Znf_C3HC4_RING-type"/>
</dbReference>
<comment type="subcellular location">
    <subcellularLocation>
        <location evidence="1">Cytoplasm</location>
        <location evidence="1">Cytoskeleton</location>
    </subcellularLocation>
</comment>
<evidence type="ECO:0000256" key="5">
    <source>
        <dbReference type="ARBA" id="ARBA00022833"/>
    </source>
</evidence>
<dbReference type="GO" id="GO:0043005">
    <property type="term" value="C:neuron projection"/>
    <property type="evidence" value="ECO:0007669"/>
    <property type="project" value="TreeGrafter"/>
</dbReference>
<dbReference type="EMBL" id="BTRK01000006">
    <property type="protein sequence ID" value="GMR58256.1"/>
    <property type="molecule type" value="Genomic_DNA"/>
</dbReference>
<feature type="domain" description="Fibronectin type-III" evidence="14">
    <location>
        <begin position="490"/>
        <end position="585"/>
    </location>
</feature>
<evidence type="ECO:0000256" key="8">
    <source>
        <dbReference type="PROSITE-ProRule" id="PRU00024"/>
    </source>
</evidence>
<keyword evidence="3" id="KW-0479">Metal-binding</keyword>
<evidence type="ECO:0000256" key="7">
    <source>
        <dbReference type="ARBA" id="ARBA00023212"/>
    </source>
</evidence>
<dbReference type="SMART" id="SM00060">
    <property type="entry name" value="FN3"/>
    <property type="match status" value="1"/>
</dbReference>
<feature type="domain" description="RING-type" evidence="11">
    <location>
        <begin position="7"/>
        <end position="44"/>
    </location>
</feature>
<dbReference type="InterPro" id="IPR043136">
    <property type="entry name" value="B30.2/SPRY_sf"/>
</dbReference>
<dbReference type="Gene3D" id="3.30.40.10">
    <property type="entry name" value="Zinc/RING finger domain, C3HC4 (zinc finger)"/>
    <property type="match status" value="1"/>
</dbReference>
<keyword evidence="17" id="KW-1185">Reference proteome</keyword>
<feature type="coiled-coil region" evidence="9">
    <location>
        <begin position="355"/>
        <end position="389"/>
    </location>
</feature>
<dbReference type="InterPro" id="IPR036116">
    <property type="entry name" value="FN3_sf"/>
</dbReference>
<feature type="domain" description="COS" evidence="15">
    <location>
        <begin position="412"/>
        <end position="471"/>
    </location>
</feature>
<dbReference type="SUPFAM" id="SSF49899">
    <property type="entry name" value="Concanavalin A-like lectins/glucanases"/>
    <property type="match status" value="1"/>
</dbReference>
<dbReference type="InterPro" id="IPR003961">
    <property type="entry name" value="FN3_dom"/>
</dbReference>
<reference evidence="17" key="1">
    <citation type="submission" date="2022-10" db="EMBL/GenBank/DDBJ databases">
        <title>Genome assembly of Pristionchus species.</title>
        <authorList>
            <person name="Yoshida K."/>
            <person name="Sommer R.J."/>
        </authorList>
    </citation>
    <scope>NUCLEOTIDE SEQUENCE [LARGE SCALE GENOMIC DNA]</scope>
    <source>
        <strain evidence="17">RS5460</strain>
    </source>
</reference>
<dbReference type="CDD" id="cd19764">
    <property type="entry name" value="Bbox2_TRIM9-like"/>
    <property type="match status" value="1"/>
</dbReference>
<protein>
    <recommendedName>
        <fullName evidence="18">E3 ubiquitin-protein ligase TRIM9</fullName>
    </recommendedName>
</protein>
<dbReference type="Pfam" id="PF00097">
    <property type="entry name" value="zf-C3HC4"/>
    <property type="match status" value="1"/>
</dbReference>
<keyword evidence="4 8" id="KW-0863">Zinc-finger</keyword>
<evidence type="ECO:0000313" key="17">
    <source>
        <dbReference type="Proteomes" id="UP001328107"/>
    </source>
</evidence>
<keyword evidence="6 9" id="KW-0175">Coiled coil</keyword>
<dbReference type="Gene3D" id="3.30.160.60">
    <property type="entry name" value="Classic Zinc Finger"/>
    <property type="match status" value="1"/>
</dbReference>
<dbReference type="FunFam" id="2.60.40.10:FF:000178">
    <property type="entry name" value="E3 ubiquitin-protein ligase TRIM9 isoform X1"/>
    <property type="match status" value="1"/>
</dbReference>
<dbReference type="Pfam" id="PF00041">
    <property type="entry name" value="fn3"/>
    <property type="match status" value="1"/>
</dbReference>
<dbReference type="SUPFAM" id="SSF57850">
    <property type="entry name" value="RING/U-box"/>
    <property type="match status" value="1"/>
</dbReference>
<evidence type="ECO:0000259" key="15">
    <source>
        <dbReference type="PROSITE" id="PS51262"/>
    </source>
</evidence>
<dbReference type="InterPro" id="IPR017907">
    <property type="entry name" value="Znf_RING_CS"/>
</dbReference>
<evidence type="ECO:0000259" key="14">
    <source>
        <dbReference type="PROSITE" id="PS50853"/>
    </source>
</evidence>
<dbReference type="Gene3D" id="1.20.5.170">
    <property type="match status" value="1"/>
</dbReference>
<dbReference type="Gene3D" id="2.60.40.10">
    <property type="entry name" value="Immunoglobulins"/>
    <property type="match status" value="1"/>
</dbReference>
<dbReference type="GO" id="GO:0008270">
    <property type="term" value="F:zinc ion binding"/>
    <property type="evidence" value="ECO:0007669"/>
    <property type="project" value="UniProtKB-KW"/>
</dbReference>
<feature type="domain" description="B30.2/SPRY" evidence="13">
    <location>
        <begin position="567"/>
        <end position="757"/>
    </location>
</feature>
<evidence type="ECO:0008006" key="18">
    <source>
        <dbReference type="Google" id="ProtNLM"/>
    </source>
</evidence>
<dbReference type="PROSITE" id="PS51262">
    <property type="entry name" value="COS"/>
    <property type="match status" value="1"/>
</dbReference>
<dbReference type="CDD" id="cd19801">
    <property type="entry name" value="Bbox1_MID"/>
    <property type="match status" value="1"/>
</dbReference>
<evidence type="ECO:0000256" key="4">
    <source>
        <dbReference type="ARBA" id="ARBA00022771"/>
    </source>
</evidence>
<dbReference type="SMART" id="SM00502">
    <property type="entry name" value="BBC"/>
    <property type="match status" value="1"/>
</dbReference>
<feature type="region of interest" description="Disordered" evidence="10">
    <location>
        <begin position="244"/>
        <end position="263"/>
    </location>
</feature>
<gene>
    <name evidence="16" type="ORF">PMAYCL1PPCAC_28451</name>
</gene>
<dbReference type="GO" id="GO:0007411">
    <property type="term" value="P:axon guidance"/>
    <property type="evidence" value="ECO:0007669"/>
    <property type="project" value="TreeGrafter"/>
</dbReference>
<dbReference type="InterPro" id="IPR013783">
    <property type="entry name" value="Ig-like_fold"/>
</dbReference>
<evidence type="ECO:0000256" key="9">
    <source>
        <dbReference type="SAM" id="Coils"/>
    </source>
</evidence>
<dbReference type="SMART" id="SM00449">
    <property type="entry name" value="SPRY"/>
    <property type="match status" value="1"/>
</dbReference>
<proteinExistence type="predicted"/>
<dbReference type="InterPro" id="IPR001841">
    <property type="entry name" value="Znf_RING"/>
</dbReference>
<evidence type="ECO:0000256" key="10">
    <source>
        <dbReference type="SAM" id="MobiDB-lite"/>
    </source>
</evidence>
<evidence type="ECO:0000256" key="2">
    <source>
        <dbReference type="ARBA" id="ARBA00022490"/>
    </source>
</evidence>
<dbReference type="CDD" id="cd00063">
    <property type="entry name" value="FN3"/>
    <property type="match status" value="1"/>
</dbReference>
<dbReference type="AlphaFoldDB" id="A0AAN5D8C2"/>
<keyword evidence="5" id="KW-0862">Zinc</keyword>
<sequence length="760" mass="82510">MEEELRCSHCRRFFEDPILLSCGHSYCRSCALKVSQGPSLTRPCTPGSGSGCGSLHPFSLSAIGSPLSPQPSSSSGASDTVSLCDQESDKMSIISESDSGVVVSSSRNSRPSSMIGQPFSLSRLPNILTPSTSGLQVGCLVCHKSTYFADDSHIVSAPANIAVRNLVQRYASAQPSCSTPTPSAPVAAAVVPRCDFCGEEGGEGPPASISCMDCSYSYCVSCADGMHPARGPFASHRVVDASAGSGTVRRPLPPPPAGAPAADETRCSTHRAEPLTMFCAACKILVCCRCLQDARHTNHDIQALPATCKAQKSELTTTLSQLGEKVKTAKGDIGKLKGIHDALNVNANDFKSTVCIQVDAVIEELQKRKEKLMRTIDEERDRKKRVLREQISRCNSQLTKATSLIQFCIELLKEPDPAAYLQISSALLHRSMNADFLWHSDMKTKPEVDSEIVLNLDTKHLQYAIQTLDFAQMKGLLMSTIATRGDYSQVPSPPVIDAASCSAENNSVTVVWRPRNDGCAIDGFVLEIDNGRDEGCYKEVYSGPEIMCTLDGLHFNTIYSARVKAYNAAGESLYSDPICLQTASVAWFQLTKSASQREIFLSNESHSLTATTIDYQTILGSVAFSKGVHYWEITVDRFDGNADIVVGVARHTVNRNLMLGKDLHGWSMYVDGNRSRYLHNDTHSDRVAGGVRKGDVIGVRLDCDRGTLEFTINDRKLVSKEGTVAFPTMPRLRYYPAFSINCKAQITVHTAIPCPSSDSE</sequence>
<dbReference type="SUPFAM" id="SSF57845">
    <property type="entry name" value="B-box zinc-binding domain"/>
    <property type="match status" value="1"/>
</dbReference>
<dbReference type="Gene3D" id="4.10.830.40">
    <property type="match status" value="1"/>
</dbReference>
<dbReference type="PROSITE" id="PS50119">
    <property type="entry name" value="ZF_BBOX"/>
    <property type="match status" value="1"/>
</dbReference>
<name>A0AAN5D8C2_9BILA</name>
<dbReference type="PANTHER" id="PTHR24099:SF15">
    <property type="entry name" value="E3 UBIQUITIN-PROTEIN LIGASE TRIM9"/>
    <property type="match status" value="1"/>
</dbReference>
<keyword evidence="2" id="KW-0963">Cytoplasm</keyword>
<dbReference type="InterPro" id="IPR013320">
    <property type="entry name" value="ConA-like_dom_sf"/>
</dbReference>
<keyword evidence="7" id="KW-0206">Cytoskeleton</keyword>
<accession>A0AAN5D8C2</accession>